<dbReference type="NCBIfam" id="TIGR00762">
    <property type="entry name" value="DegV"/>
    <property type="match status" value="1"/>
</dbReference>
<keyword evidence="3" id="KW-1185">Reference proteome</keyword>
<dbReference type="Gene3D" id="3.40.50.10170">
    <property type="match status" value="1"/>
</dbReference>
<organism evidence="2 3">
    <name type="scientific">Salimicrobium halophilum</name>
    <dbReference type="NCBI Taxonomy" id="86666"/>
    <lineage>
        <taxon>Bacteria</taxon>
        <taxon>Bacillati</taxon>
        <taxon>Bacillota</taxon>
        <taxon>Bacilli</taxon>
        <taxon>Bacillales</taxon>
        <taxon>Bacillaceae</taxon>
        <taxon>Salimicrobium</taxon>
    </lineage>
</organism>
<proteinExistence type="predicted"/>
<dbReference type="InterPro" id="IPR050270">
    <property type="entry name" value="DegV_domain_contain"/>
</dbReference>
<evidence type="ECO:0000256" key="1">
    <source>
        <dbReference type="ARBA" id="ARBA00023121"/>
    </source>
</evidence>
<dbReference type="EMBL" id="FNEV01000006">
    <property type="protein sequence ID" value="SDJ53416.1"/>
    <property type="molecule type" value="Genomic_DNA"/>
</dbReference>
<accession>A0A1G8UHT0</accession>
<dbReference type="GO" id="GO:0008289">
    <property type="term" value="F:lipid binding"/>
    <property type="evidence" value="ECO:0007669"/>
    <property type="project" value="UniProtKB-KW"/>
</dbReference>
<dbReference type="PANTHER" id="PTHR33434">
    <property type="entry name" value="DEGV DOMAIN-CONTAINING PROTEIN DR_1986-RELATED"/>
    <property type="match status" value="1"/>
</dbReference>
<dbReference type="Pfam" id="PF02645">
    <property type="entry name" value="DegV"/>
    <property type="match status" value="1"/>
</dbReference>
<keyword evidence="1" id="KW-0446">Lipid-binding</keyword>
<evidence type="ECO:0000313" key="3">
    <source>
        <dbReference type="Proteomes" id="UP000199225"/>
    </source>
</evidence>
<dbReference type="Gene3D" id="3.30.1180.10">
    <property type="match status" value="1"/>
</dbReference>
<dbReference type="InterPro" id="IPR003797">
    <property type="entry name" value="DegV"/>
</dbReference>
<name>A0A1G8UHT0_9BACI</name>
<evidence type="ECO:0000313" key="2">
    <source>
        <dbReference type="EMBL" id="SDJ53416.1"/>
    </source>
</evidence>
<dbReference type="InterPro" id="IPR043168">
    <property type="entry name" value="DegV_C"/>
</dbReference>
<dbReference type="PROSITE" id="PS51482">
    <property type="entry name" value="DEGV"/>
    <property type="match status" value="1"/>
</dbReference>
<dbReference type="AlphaFoldDB" id="A0A1G8UHT0"/>
<dbReference type="SUPFAM" id="SSF82549">
    <property type="entry name" value="DAK1/DegV-like"/>
    <property type="match status" value="1"/>
</dbReference>
<dbReference type="Proteomes" id="UP000199225">
    <property type="component" value="Unassembled WGS sequence"/>
</dbReference>
<sequence length="312" mass="34653">MDINMNVVLEQISEAGEKKRFTLIRGGNVMRKIVLTTESGADLPNDLAEKHEIQVVPMHIIMDGNDYLDGTLPVEDIYSYHERTKNIPSTTATNVHEYQEFFASIRDKFPDCTIVHVGYTSKASSSFQNAVIAAEELEDIHLIDALNVTGGLGAIVLYAADVLEKDPDIEAARLVEKIEAVVPKSRLAFIPGSLEFLKAGGRVSNMGSLIGTLLKIKPRIDLKDGKLMSTKKYRGKMNGASEKLFRDYLQEFDIDREQLYLIYSIGLDEKVKNRMDEIAKENGFQDIRWIQAGGMISTHSGPGGFGIAGLER</sequence>
<gene>
    <name evidence="2" type="ORF">SAMN04490247_2277</name>
</gene>
<protein>
    <submittedName>
        <fullName evidence="2">EDD domain protein, DegV family</fullName>
    </submittedName>
</protein>
<reference evidence="3" key="1">
    <citation type="submission" date="2016-10" db="EMBL/GenBank/DDBJ databases">
        <authorList>
            <person name="Varghese N."/>
            <person name="Submissions S."/>
        </authorList>
    </citation>
    <scope>NUCLEOTIDE SEQUENCE [LARGE SCALE GENOMIC DNA]</scope>
    <source>
        <strain evidence="3">DSM 4771</strain>
    </source>
</reference>
<dbReference type="PANTHER" id="PTHR33434:SF2">
    <property type="entry name" value="FATTY ACID-BINDING PROTEIN TM_1468"/>
    <property type="match status" value="1"/>
</dbReference>
<dbReference type="STRING" id="86666.SAMN04490247_2277"/>